<dbReference type="SMART" id="SM00145">
    <property type="entry name" value="PI3Ka"/>
    <property type="match status" value="1"/>
</dbReference>
<feature type="domain" description="C2 PI3K-type" evidence="13">
    <location>
        <begin position="565"/>
        <end position="743"/>
    </location>
</feature>
<comment type="similarity">
    <text evidence="7">Belongs to the PI3/PI4-kinase family.</text>
</comment>
<reference evidence="14" key="2">
    <citation type="submission" date="2020-06" db="EMBL/GenBank/DDBJ databases">
        <authorList>
            <person name="Ji K."/>
            <person name="Li J."/>
        </authorList>
    </citation>
    <scope>NUCLEOTIDE SEQUENCE</scope>
    <source>
        <strain evidence="14">JKM2019</strain>
        <tissue evidence="14">Whole body</tissue>
    </source>
</reference>
<dbReference type="InterPro" id="IPR000341">
    <property type="entry name" value="PI3K_Ras-bd_dom"/>
</dbReference>
<keyword evidence="6" id="KW-0067">ATP-binding</keyword>
<dbReference type="EC" id="2.7.1.137" evidence="2"/>
<dbReference type="InterPro" id="IPR042236">
    <property type="entry name" value="PI3K_accessory_sf"/>
</dbReference>
<dbReference type="SUPFAM" id="SSF54236">
    <property type="entry name" value="Ubiquitin-like"/>
    <property type="match status" value="2"/>
</dbReference>
<dbReference type="GO" id="GO:0035005">
    <property type="term" value="F:1-phosphatidylinositol-4-phosphate 3-kinase activity"/>
    <property type="evidence" value="ECO:0007669"/>
    <property type="project" value="TreeGrafter"/>
</dbReference>
<dbReference type="PROSITE" id="PS51546">
    <property type="entry name" value="PI3K_RBD"/>
    <property type="match status" value="1"/>
</dbReference>
<dbReference type="Pfam" id="PF00613">
    <property type="entry name" value="PI3Ka"/>
    <property type="match status" value="1"/>
</dbReference>
<evidence type="ECO:0000259" key="9">
    <source>
        <dbReference type="PROSITE" id="PS50290"/>
    </source>
</evidence>
<dbReference type="InterPro" id="IPR003113">
    <property type="entry name" value="PI3K_ABD"/>
</dbReference>
<dbReference type="Proteomes" id="UP000828236">
    <property type="component" value="Unassembled WGS sequence"/>
</dbReference>
<dbReference type="Pfam" id="PF00454">
    <property type="entry name" value="PI3_PI4_kinase"/>
    <property type="match status" value="1"/>
</dbReference>
<comment type="caution">
    <text evidence="15">The sequence shown here is derived from an EMBL/GenBank/DDBJ whole genome shotgun (WGS) entry which is preliminary data.</text>
</comment>
<dbReference type="SUPFAM" id="SSF56112">
    <property type="entry name" value="Protein kinase-like (PK-like)"/>
    <property type="match status" value="1"/>
</dbReference>
<dbReference type="SMART" id="SM00143">
    <property type="entry name" value="PI3K_p85B"/>
    <property type="match status" value="1"/>
</dbReference>
<dbReference type="InterPro" id="IPR029071">
    <property type="entry name" value="Ubiquitin-like_domsf"/>
</dbReference>
<dbReference type="InterPro" id="IPR011009">
    <property type="entry name" value="Kinase-like_dom_sf"/>
</dbReference>
<feature type="domain" description="PIK helical" evidence="11">
    <location>
        <begin position="836"/>
        <end position="1013"/>
    </location>
</feature>
<dbReference type="Pfam" id="PF00792">
    <property type="entry name" value="PI3K_C2"/>
    <property type="match status" value="1"/>
</dbReference>
<feature type="domain" description="PI3K/PI4K catalytic" evidence="9">
    <location>
        <begin position="1084"/>
        <end position="1367"/>
    </location>
</feature>
<accession>A0A922L963</accession>
<dbReference type="InterPro" id="IPR018936">
    <property type="entry name" value="PI3/4_kinase_CS"/>
</dbReference>
<organism evidence="15 16">
    <name type="scientific">Dermatophagoides farinae</name>
    <name type="common">American house dust mite</name>
    <dbReference type="NCBI Taxonomy" id="6954"/>
    <lineage>
        <taxon>Eukaryota</taxon>
        <taxon>Metazoa</taxon>
        <taxon>Ecdysozoa</taxon>
        <taxon>Arthropoda</taxon>
        <taxon>Chelicerata</taxon>
        <taxon>Arachnida</taxon>
        <taxon>Acari</taxon>
        <taxon>Acariformes</taxon>
        <taxon>Sarcoptiformes</taxon>
        <taxon>Astigmata</taxon>
        <taxon>Psoroptidia</taxon>
        <taxon>Analgoidea</taxon>
        <taxon>Pyroglyphidae</taxon>
        <taxon>Dermatophagoidinae</taxon>
        <taxon>Dermatophagoides</taxon>
    </lineage>
</organism>
<evidence type="ECO:0000256" key="6">
    <source>
        <dbReference type="ARBA" id="ARBA00022840"/>
    </source>
</evidence>
<dbReference type="InterPro" id="IPR001263">
    <property type="entry name" value="PI3K_accessory_dom"/>
</dbReference>
<dbReference type="GO" id="GO:0005737">
    <property type="term" value="C:cytoplasm"/>
    <property type="evidence" value="ECO:0007669"/>
    <property type="project" value="TreeGrafter"/>
</dbReference>
<reference evidence="15" key="4">
    <citation type="journal article" date="2022" name="Res Sq">
        <title>Comparative Genomics Reveals Insights into the Divergent Evolution of Astigmatic Mites and Household Pest Adaptations.</title>
        <authorList>
            <person name="Xiong Q."/>
            <person name="Wan A.T.-Y."/>
            <person name="Liu X.-Y."/>
            <person name="Fung C.S.-H."/>
            <person name="Xiao X."/>
            <person name="Malainual N."/>
            <person name="Hou J."/>
            <person name="Wang L."/>
            <person name="Wang M."/>
            <person name="Yang K."/>
            <person name="Cui Y."/>
            <person name="Leung E."/>
            <person name="Nong W."/>
            <person name="Shin S.-K."/>
            <person name="Au S."/>
            <person name="Jeong K.Y."/>
            <person name="Chew F.T."/>
            <person name="Hui J."/>
            <person name="Leung T.F."/>
            <person name="Tungtrongchitr A."/>
            <person name="Zhong N."/>
            <person name="Liu Z."/>
            <person name="Tsui S."/>
        </authorList>
    </citation>
    <scope>NUCLEOTIDE SEQUENCE</scope>
    <source>
        <strain evidence="15">Derf</strain>
        <tissue evidence="15">Whole organism</tissue>
    </source>
</reference>
<dbReference type="PANTHER" id="PTHR10048">
    <property type="entry name" value="PHOSPHATIDYLINOSITOL KINASE"/>
    <property type="match status" value="1"/>
</dbReference>
<evidence type="ECO:0000259" key="11">
    <source>
        <dbReference type="PROSITE" id="PS51545"/>
    </source>
</evidence>
<dbReference type="FunFam" id="1.10.1070.11:FF:000001">
    <property type="entry name" value="Phosphatidylinositol 4,5-bisphosphate 3-kinase catalytic subunit"/>
    <property type="match status" value="1"/>
</dbReference>
<keyword evidence="3" id="KW-0808">Transferase</keyword>
<dbReference type="GO" id="GO:0043491">
    <property type="term" value="P:phosphatidylinositol 3-kinase/protein kinase B signal transduction"/>
    <property type="evidence" value="ECO:0007669"/>
    <property type="project" value="TreeGrafter"/>
</dbReference>
<evidence type="ECO:0000256" key="1">
    <source>
        <dbReference type="ARBA" id="ARBA00001498"/>
    </source>
</evidence>
<evidence type="ECO:0000256" key="5">
    <source>
        <dbReference type="ARBA" id="ARBA00022777"/>
    </source>
</evidence>
<evidence type="ECO:0000259" key="12">
    <source>
        <dbReference type="PROSITE" id="PS51546"/>
    </source>
</evidence>
<comment type="catalytic activity">
    <reaction evidence="1">
        <text>a 1,2-diacyl-sn-glycero-3-phospho-(1D-myo-inositol) + ATP = a 1,2-diacyl-sn-glycero-3-phospho-(1D-myo-inositol-3-phosphate) + ADP + H(+)</text>
        <dbReference type="Rhea" id="RHEA:12709"/>
        <dbReference type="ChEBI" id="CHEBI:15378"/>
        <dbReference type="ChEBI" id="CHEBI:30616"/>
        <dbReference type="ChEBI" id="CHEBI:57880"/>
        <dbReference type="ChEBI" id="CHEBI:58088"/>
        <dbReference type="ChEBI" id="CHEBI:456216"/>
        <dbReference type="EC" id="2.7.1.137"/>
    </reaction>
</comment>
<dbReference type="InterPro" id="IPR002420">
    <property type="entry name" value="PI3K-type_C2_dom"/>
</dbReference>
<dbReference type="SMART" id="SM00146">
    <property type="entry name" value="PI3Kc"/>
    <property type="match status" value="1"/>
</dbReference>
<name>A0A922L963_DERFA</name>
<dbReference type="SUPFAM" id="SSF48371">
    <property type="entry name" value="ARM repeat"/>
    <property type="match status" value="1"/>
</dbReference>
<feature type="region of interest" description="Disordered" evidence="8">
    <location>
        <begin position="809"/>
        <end position="841"/>
    </location>
</feature>
<dbReference type="Pfam" id="PF02192">
    <property type="entry name" value="PI3K_p85B"/>
    <property type="match status" value="1"/>
</dbReference>
<evidence type="ECO:0000256" key="8">
    <source>
        <dbReference type="SAM" id="MobiDB-lite"/>
    </source>
</evidence>
<reference evidence="15" key="1">
    <citation type="submission" date="2013-05" db="EMBL/GenBank/DDBJ databases">
        <authorList>
            <person name="Yim A.K.Y."/>
            <person name="Chan T.F."/>
            <person name="Ji K.M."/>
            <person name="Liu X.Y."/>
            <person name="Zhou J.W."/>
            <person name="Li R.Q."/>
            <person name="Yang K.Y."/>
            <person name="Li J."/>
            <person name="Li M."/>
            <person name="Law P.T.W."/>
            <person name="Wu Y.L."/>
            <person name="Cai Z.L."/>
            <person name="Qin H."/>
            <person name="Bao Y."/>
            <person name="Leung R.K.K."/>
            <person name="Ng P.K.S."/>
            <person name="Zou J."/>
            <person name="Zhong X.J."/>
            <person name="Ran P.X."/>
            <person name="Zhong N.S."/>
            <person name="Liu Z.G."/>
            <person name="Tsui S.K.W."/>
        </authorList>
    </citation>
    <scope>NUCLEOTIDE SEQUENCE</scope>
    <source>
        <strain evidence="15">Derf</strain>
        <tissue evidence="15">Whole organism</tissue>
    </source>
</reference>
<evidence type="ECO:0000256" key="4">
    <source>
        <dbReference type="ARBA" id="ARBA00022741"/>
    </source>
</evidence>
<dbReference type="GO" id="GO:0050920">
    <property type="term" value="P:regulation of chemotaxis"/>
    <property type="evidence" value="ECO:0007669"/>
    <property type="project" value="UniProtKB-ARBA"/>
</dbReference>
<dbReference type="EMBL" id="SDOV01000009">
    <property type="protein sequence ID" value="KAH7636716.1"/>
    <property type="molecule type" value="Genomic_DNA"/>
</dbReference>
<dbReference type="InterPro" id="IPR036940">
    <property type="entry name" value="PI3/4_kinase_cat_sf"/>
</dbReference>
<dbReference type="PANTHER" id="PTHR10048:SF118">
    <property type="entry name" value="PI-3 KINASE"/>
    <property type="match status" value="1"/>
</dbReference>
<gene>
    <name evidence="15" type="primary">PIK3CB</name>
    <name evidence="15" type="ORF">DERF_001961</name>
    <name evidence="14" type="ORF">HUG17_6922</name>
</gene>
<dbReference type="GO" id="GO:0032060">
    <property type="term" value="P:bleb assembly"/>
    <property type="evidence" value="ECO:0007669"/>
    <property type="project" value="UniProtKB-ARBA"/>
</dbReference>
<dbReference type="Gene3D" id="1.25.40.70">
    <property type="entry name" value="Phosphatidylinositol 3-kinase, accessory domain (PIK)"/>
    <property type="match status" value="1"/>
</dbReference>
<dbReference type="GO" id="GO:0048015">
    <property type="term" value="P:phosphatidylinositol-mediated signaling"/>
    <property type="evidence" value="ECO:0007669"/>
    <property type="project" value="TreeGrafter"/>
</dbReference>
<dbReference type="Gene3D" id="3.10.20.90">
    <property type="entry name" value="Phosphatidylinositol 3-kinase Catalytic Subunit, Chain A, domain 1"/>
    <property type="match status" value="2"/>
</dbReference>
<dbReference type="GO" id="GO:0005886">
    <property type="term" value="C:plasma membrane"/>
    <property type="evidence" value="ECO:0007669"/>
    <property type="project" value="TreeGrafter"/>
</dbReference>
<proteinExistence type="inferred from homology"/>
<dbReference type="InterPro" id="IPR000403">
    <property type="entry name" value="PI3/4_kinase_cat_dom"/>
</dbReference>
<dbReference type="Pfam" id="PF00794">
    <property type="entry name" value="PI3K_rbd"/>
    <property type="match status" value="1"/>
</dbReference>
<evidence type="ECO:0000256" key="7">
    <source>
        <dbReference type="PROSITE-ProRule" id="PRU00880"/>
    </source>
</evidence>
<dbReference type="Gene3D" id="2.60.40.150">
    <property type="entry name" value="C2 domain"/>
    <property type="match status" value="1"/>
</dbReference>
<dbReference type="GO" id="GO:0005942">
    <property type="term" value="C:phosphatidylinositol 3-kinase complex"/>
    <property type="evidence" value="ECO:0007669"/>
    <property type="project" value="TreeGrafter"/>
</dbReference>
<dbReference type="GO" id="GO:0005524">
    <property type="term" value="F:ATP binding"/>
    <property type="evidence" value="ECO:0007669"/>
    <property type="project" value="UniProtKB-KW"/>
</dbReference>
<dbReference type="PROSITE" id="PS50290">
    <property type="entry name" value="PI3_4_KINASE_3"/>
    <property type="match status" value="1"/>
</dbReference>
<feature type="domain" description="PI3K-RBD" evidence="12">
    <location>
        <begin position="398"/>
        <end position="503"/>
    </location>
</feature>
<dbReference type="EMBL" id="ASGP02000001">
    <property type="protein sequence ID" value="KAH9527981.1"/>
    <property type="molecule type" value="Genomic_DNA"/>
</dbReference>
<dbReference type="PROSITE" id="PS00916">
    <property type="entry name" value="PI3_4_KINASE_2"/>
    <property type="match status" value="1"/>
</dbReference>
<feature type="domain" description="PI3K-ABD" evidence="10">
    <location>
        <begin position="181"/>
        <end position="270"/>
    </location>
</feature>
<evidence type="ECO:0000256" key="3">
    <source>
        <dbReference type="ARBA" id="ARBA00022679"/>
    </source>
</evidence>
<keyword evidence="5" id="KW-0418">Kinase</keyword>
<dbReference type="CDD" id="cd05165">
    <property type="entry name" value="PI3Kc_I"/>
    <property type="match status" value="1"/>
</dbReference>
<dbReference type="OrthoDB" id="67688at2759"/>
<dbReference type="PROSITE" id="PS51544">
    <property type="entry name" value="PI3K_ABD"/>
    <property type="match status" value="1"/>
</dbReference>
<dbReference type="PROSITE" id="PS51547">
    <property type="entry name" value="C2_PI3K"/>
    <property type="match status" value="1"/>
</dbReference>
<dbReference type="FunFam" id="3.30.1010.10:FF:000008">
    <property type="entry name" value="Phosphatidylinositol 4,5-bisphosphate 3-kinase catalytic subunit gamma"/>
    <property type="match status" value="1"/>
</dbReference>
<dbReference type="InterPro" id="IPR035892">
    <property type="entry name" value="C2_domain_sf"/>
</dbReference>
<evidence type="ECO:0000313" key="14">
    <source>
        <dbReference type="EMBL" id="KAH7636716.1"/>
    </source>
</evidence>
<evidence type="ECO:0000313" key="16">
    <source>
        <dbReference type="Proteomes" id="UP000790347"/>
    </source>
</evidence>
<sequence>MELNPSIQSTSDQEPSTSLMAMFLNQQQQRMQWSLQSQQFCQSSFGHHSSLGPLQQPQNYPQPMSCIYHQYPSSYNAAIPFYAMDPYSQPTFCQYWSYLPLPVMAGGSSSSSTKTGFQYAQLPLYNHQAGNPWLTSCPNQSCLSTMSNNSNDSFGFDRLNTRLRDDSAARLQQLISFPEDSDRPINLDVLMPNGTIIPINVAQNATFFEIKEEVFELSQRGPMYGALRDRKLYSFYYVDEFGSQKECVDEEIRLCDACPVGNVLKLIEHQENIDDLELDEQIGQLIGKSLKDFDALLNPEVNEFRYRMRSLCEEIVKTRQNNSWLDKMRYAYPTSVDPSDSSILPDYLHDRLPPDDVINVQIIFDKPEFSIVVAVSCQITPGELLRESIELILNDPIHSKELLNNELNSFDTFLLDSNHNHQPTNEEEESYYEASFPSNTPSKSPNNFQWPKNLANPFMDPSQYLLKINGTLEYLLDNHRLIQYRMIQEILLLNDSVLQLLAIPRQSIEFEDEPIYAIHATISGEFRPRSHSIISLGSLGNVAMSTTATTSRRRAQQVVISSWSLDRKLLIKIHSAHINQLQFNSDITRVAVMVGIFHGGEMLCDSHITTPITLADLVKSSPQNPNMEIFDTIPWEEDIVFNLKVSDLPRMARIAFTVVGFTGSQSARKIAQLRQKPIPIAWANINFFDYRGQLWESSTTLSMWLHDNENECVDDAQSVFKPLETVVPNPNIDQTIFLTISFTKYSEGDNTVIRFPTLREILREYPIQQQQQQQQQQQSNGISLTESSCNHQQNSTQILYEENEYESTYDPRERKISAQSSPEEFPFLSTTSQSLEEESHEEHEQNLALIKKISEEDLLHRIEEKHRELLWRLRFECCQQCPESLCKLLISFKWNNQRMIGDAISLLQSWPKLSPGKALELLDYAYADNLVRKYAIECLKALSNEDLSQYLLQLVQALKYESYIYNDLVQFLLERAFESQRIGHHLFWLLRSEMHNPAVSVTFGLILEAYCRGAIDHIYILSRQMECLNKLKRVNIIIRDDRSRENREKKICWMQEILEQKFYQETFTNVINPLNPVYKFGRLKIKKCKFMDSKMKPLWLVFENYDPGAGDIYLIFKNGDDLRQDMLTLQMIRIMDRLWKEAGYDFRMTPYRCISVEHCVGLIEVVLNADTIANIQKNKGNAAIAAFKKGSLLAWLRDHNPQESDLNRAIEEFTLSCAGYCVATYILGVADRHNDNIMVKKNGQLFHIDFGHILGKFKEKFGIRRERVPFVLTHDFVYVITHGEQSSKKSEYFRRFQSYCEEAFIIIRRRGSFFISLFAMMLSTGIPEISSVNDLQYLRETLVLDKSEEEARGHFNTKFMEALKNSWKTSFNWCAHSLAKDNRMNDS</sequence>
<dbReference type="Gene3D" id="3.30.1010.10">
    <property type="entry name" value="Phosphatidylinositol 3-kinase Catalytic Subunit, Chain A, domain 4"/>
    <property type="match status" value="1"/>
</dbReference>
<dbReference type="GO" id="GO:0016477">
    <property type="term" value="P:cell migration"/>
    <property type="evidence" value="ECO:0007669"/>
    <property type="project" value="TreeGrafter"/>
</dbReference>
<evidence type="ECO:0000259" key="10">
    <source>
        <dbReference type="PROSITE" id="PS51544"/>
    </source>
</evidence>
<dbReference type="Gene3D" id="1.10.1070.11">
    <property type="entry name" value="Phosphatidylinositol 3-/4-kinase, catalytic domain"/>
    <property type="match status" value="1"/>
</dbReference>
<dbReference type="SMART" id="SM00142">
    <property type="entry name" value="PI3K_C2"/>
    <property type="match status" value="1"/>
</dbReference>
<keyword evidence="16" id="KW-1185">Reference proteome</keyword>
<evidence type="ECO:0000256" key="2">
    <source>
        <dbReference type="ARBA" id="ARBA00012073"/>
    </source>
</evidence>
<dbReference type="InterPro" id="IPR015433">
    <property type="entry name" value="PI3/4_kinase"/>
</dbReference>
<dbReference type="GO" id="GO:0016303">
    <property type="term" value="F:1-phosphatidylinositol-3-kinase activity"/>
    <property type="evidence" value="ECO:0007669"/>
    <property type="project" value="UniProtKB-EC"/>
</dbReference>
<evidence type="ECO:0000313" key="15">
    <source>
        <dbReference type="EMBL" id="KAH9527981.1"/>
    </source>
</evidence>
<dbReference type="PROSITE" id="PS00915">
    <property type="entry name" value="PI3_4_KINASE_1"/>
    <property type="match status" value="1"/>
</dbReference>
<keyword evidence="4" id="KW-0547">Nucleotide-binding</keyword>
<protein>
    <recommendedName>
        <fullName evidence="2">phosphatidylinositol 3-kinase</fullName>
        <ecNumber evidence="2">2.7.1.137</ecNumber>
    </recommendedName>
</protein>
<reference evidence="14" key="3">
    <citation type="journal article" date="2021" name="World Allergy Organ. J.">
        <title>Chromosome-level assembly of Dermatophagoides farinae genome and transcriptome reveals two novel allergens Der f 37 and Der f 39.</title>
        <authorList>
            <person name="Chen J."/>
            <person name="Cai Z."/>
            <person name="Fan D."/>
            <person name="Hu J."/>
            <person name="Hou Y."/>
            <person name="He Y."/>
            <person name="Zhang Z."/>
            <person name="Zhao Z."/>
            <person name="Gao P."/>
            <person name="Hu W."/>
            <person name="Sun J."/>
            <person name="Li J."/>
            <person name="Ji K."/>
        </authorList>
    </citation>
    <scope>NUCLEOTIDE SEQUENCE</scope>
    <source>
        <strain evidence="14">JKM2019</strain>
    </source>
</reference>
<evidence type="ECO:0000259" key="13">
    <source>
        <dbReference type="PROSITE" id="PS51547"/>
    </source>
</evidence>
<dbReference type="SUPFAM" id="SSF49562">
    <property type="entry name" value="C2 domain (Calcium/lipid-binding domain, CaLB)"/>
    <property type="match status" value="1"/>
</dbReference>
<dbReference type="PROSITE" id="PS51545">
    <property type="entry name" value="PIK_HELICAL"/>
    <property type="match status" value="1"/>
</dbReference>
<dbReference type="Proteomes" id="UP000790347">
    <property type="component" value="Unassembled WGS sequence"/>
</dbReference>
<dbReference type="InterPro" id="IPR016024">
    <property type="entry name" value="ARM-type_fold"/>
</dbReference>